<name>A0A183UY94_TOXCA</name>
<dbReference type="Proteomes" id="UP000050794">
    <property type="component" value="Unassembled WGS sequence"/>
</dbReference>
<dbReference type="AlphaFoldDB" id="A0A183UY94"/>
<dbReference type="WBParaSite" id="TCNE_0001346401-mRNA-1">
    <property type="protein sequence ID" value="TCNE_0001346401-mRNA-1"/>
    <property type="gene ID" value="TCNE_0001346401"/>
</dbReference>
<evidence type="ECO:0000313" key="2">
    <source>
        <dbReference type="WBParaSite" id="TCNE_0001346401-mRNA-1"/>
    </source>
</evidence>
<accession>A0A183UY94</accession>
<keyword evidence="1" id="KW-1185">Reference proteome</keyword>
<evidence type="ECO:0000313" key="1">
    <source>
        <dbReference type="Proteomes" id="UP000050794"/>
    </source>
</evidence>
<protein>
    <submittedName>
        <fullName evidence="2">TetR family transcriptional regulator</fullName>
    </submittedName>
</protein>
<organism evidence="1 2">
    <name type="scientific">Toxocara canis</name>
    <name type="common">Canine roundworm</name>
    <dbReference type="NCBI Taxonomy" id="6265"/>
    <lineage>
        <taxon>Eukaryota</taxon>
        <taxon>Metazoa</taxon>
        <taxon>Ecdysozoa</taxon>
        <taxon>Nematoda</taxon>
        <taxon>Chromadorea</taxon>
        <taxon>Rhabditida</taxon>
        <taxon>Spirurina</taxon>
        <taxon>Ascaridomorpha</taxon>
        <taxon>Ascaridoidea</taxon>
        <taxon>Toxocaridae</taxon>
        <taxon>Toxocara</taxon>
    </lineage>
</organism>
<sequence length="53" mass="5931">LVFFRHEPAAFLKVGETLAFLVRDAAHVTPENFDSCVQCLRAYVEASLDGGRY</sequence>
<proteinExistence type="predicted"/>
<reference evidence="2" key="1">
    <citation type="submission" date="2016-06" db="UniProtKB">
        <authorList>
            <consortium name="WormBaseParasite"/>
        </authorList>
    </citation>
    <scope>IDENTIFICATION</scope>
</reference>